<dbReference type="PANTHER" id="PTHR12526">
    <property type="entry name" value="GLYCOSYLTRANSFERASE"/>
    <property type="match status" value="1"/>
</dbReference>
<feature type="domain" description="Glycosyl transferase family 1" evidence="4">
    <location>
        <begin position="235"/>
        <end position="386"/>
    </location>
</feature>
<keyword evidence="3" id="KW-0808">Transferase</keyword>
<evidence type="ECO:0000313" key="6">
    <source>
        <dbReference type="Proteomes" id="UP000326334"/>
    </source>
</evidence>
<dbReference type="SUPFAM" id="SSF53756">
    <property type="entry name" value="UDP-Glycosyltransferase/glycogen phosphorylase"/>
    <property type="match status" value="1"/>
</dbReference>
<evidence type="ECO:0000313" key="5">
    <source>
        <dbReference type="EMBL" id="QFP79327.1"/>
    </source>
</evidence>
<dbReference type="Pfam" id="PF00534">
    <property type="entry name" value="Glycos_transf_1"/>
    <property type="match status" value="1"/>
</dbReference>
<dbReference type="Proteomes" id="UP000326334">
    <property type="component" value="Chromosome"/>
</dbReference>
<dbReference type="InterPro" id="IPR001296">
    <property type="entry name" value="Glyco_trans_1"/>
</dbReference>
<proteinExistence type="inferred from homology"/>
<dbReference type="EMBL" id="CP045007">
    <property type="protein sequence ID" value="QFP79327.1"/>
    <property type="molecule type" value="Genomic_DNA"/>
</dbReference>
<reference evidence="5 6" key="1">
    <citation type="submission" date="2019-10" db="EMBL/GenBank/DDBJ databases">
        <title>Genome sequencing of Lactobacillus graminis.</title>
        <authorList>
            <person name="Kim K."/>
        </authorList>
    </citation>
    <scope>NUCLEOTIDE SEQUENCE [LARGE SCALE GENOMIC DNA]</scope>
    <source>
        <strain evidence="5 6">LG542</strain>
    </source>
</reference>
<evidence type="ECO:0000256" key="1">
    <source>
        <dbReference type="ARBA" id="ARBA00009481"/>
    </source>
</evidence>
<comment type="similarity">
    <text evidence="1">Belongs to the glycosyltransferase group 1 family. Glycosyltransferase 4 subfamily.</text>
</comment>
<evidence type="ECO:0000256" key="2">
    <source>
        <dbReference type="ARBA" id="ARBA00022676"/>
    </source>
</evidence>
<protein>
    <submittedName>
        <fullName evidence="5">Glycosyltransferase</fullName>
    </submittedName>
</protein>
<keyword evidence="6" id="KW-1185">Reference proteome</keyword>
<evidence type="ECO:0000256" key="3">
    <source>
        <dbReference type="ARBA" id="ARBA00022679"/>
    </source>
</evidence>
<dbReference type="PANTHER" id="PTHR12526:SF640">
    <property type="entry name" value="COLANIC ACID BIOSYNTHESIS GLYCOSYLTRANSFERASE WCAL-RELATED"/>
    <property type="match status" value="1"/>
</dbReference>
<sequence length="425" mass="47697">MQNIVNSIKKNRKCGVMKILFVVSSFPKLSETFILNQITGLIDLGVDVEILAFQPIYNIENHPTVAQYHLLEKVHYVNLPQSYLKRLAVGLKICLQHPKQALQQLNILKNGWYALTLRSLSLLPKMGNLDPSYDVIISHYGPNGVVVEQMKQAGFWPNSQHYTFFHGYDLTAFRRRWGHKPYQILVQSDCQIRAISHYFKKQLSDLGIPDARLAVHHMGIDCEKIKPEKSIIKSPKTLSLVTVGRLVEKKGMDQAILTLAALKQRAITAELTIIGGGALSAQLHALVHALKLDAYVYFMGEQDQIVVQKVIQAADVVILMSHISGQGDMEGIPVVLMEAMAQAKPVLSTYHSGIPELIQSEENGWLVPVDDYQAAADQLKIIATNLAQIEPIRKAARLKIETDFNNRVLNQQLYDELSARTCYAK</sequence>
<keyword evidence="2" id="KW-0328">Glycosyltransferase</keyword>
<dbReference type="Gene3D" id="3.40.50.2000">
    <property type="entry name" value="Glycogen Phosphorylase B"/>
    <property type="match status" value="2"/>
</dbReference>
<gene>
    <name evidence="5" type="ORF">LG542_03375</name>
</gene>
<evidence type="ECO:0000259" key="4">
    <source>
        <dbReference type="Pfam" id="PF00534"/>
    </source>
</evidence>
<organism evidence="5 6">
    <name type="scientific">Latilactobacillus graminis</name>
    <dbReference type="NCBI Taxonomy" id="60519"/>
    <lineage>
        <taxon>Bacteria</taxon>
        <taxon>Bacillati</taxon>
        <taxon>Bacillota</taxon>
        <taxon>Bacilli</taxon>
        <taxon>Lactobacillales</taxon>
        <taxon>Lactobacillaceae</taxon>
        <taxon>Latilactobacillus</taxon>
    </lineage>
</organism>
<accession>A0ABX6C6T3</accession>
<name>A0ABX6C6T3_9LACO</name>